<dbReference type="OrthoDB" id="167578at2759"/>
<comment type="caution">
    <text evidence="3">The sequence shown here is derived from an EMBL/GenBank/DDBJ whole genome shotgun (WGS) entry which is preliminary data.</text>
</comment>
<evidence type="ECO:0000313" key="3">
    <source>
        <dbReference type="EMBL" id="OWZ14714.1"/>
    </source>
</evidence>
<accession>A0A225WBF5</accession>
<keyword evidence="4" id="KW-1185">Reference proteome</keyword>
<evidence type="ECO:0000259" key="2">
    <source>
        <dbReference type="Pfam" id="PF21599"/>
    </source>
</evidence>
<dbReference type="Pfam" id="PF21599">
    <property type="entry name" value="ZSWIM3_N"/>
    <property type="match status" value="1"/>
</dbReference>
<dbReference type="InterPro" id="IPR052579">
    <property type="entry name" value="Zinc_finger_SWIM"/>
</dbReference>
<dbReference type="AlphaFoldDB" id="A0A225WBF5"/>
<feature type="compositionally biased region" description="Polar residues" evidence="1">
    <location>
        <begin position="253"/>
        <end position="262"/>
    </location>
</feature>
<sequence>MPPDSDDSGTPATSIPSDTATSCTDQPSHVQAPLMLTTVFPTWEDFGVYMDEYQRQTFQVYVYKTSTSVVNRNKTITRQKGKILIPLELKFYAKTLICTYGGKPQYRGKGIRPRQNYRPKECPARMNVLLKRRPGNCDFSKPSGWRIVVTHHRAVHNHPLNAESFLVHPRNRKVENPMVLEAVSALRKAGVKQGVIRNYISEKEPNKKVTQADVNNLLRRIQDNNFIVPLPSPAPQIARFTTEGEDRARNEQSSELVSTTPPIDNVGARDQAPTVNIDELPIIHECSPMESDGHTINRQHQHFLKVSLGTFLSN</sequence>
<evidence type="ECO:0000313" key="4">
    <source>
        <dbReference type="Proteomes" id="UP000198211"/>
    </source>
</evidence>
<dbReference type="PANTHER" id="PTHR31569:SF4">
    <property type="entry name" value="SWIM-TYPE DOMAIN-CONTAINING PROTEIN"/>
    <property type="match status" value="1"/>
</dbReference>
<feature type="region of interest" description="Disordered" evidence="1">
    <location>
        <begin position="1"/>
        <end position="25"/>
    </location>
</feature>
<dbReference type="EMBL" id="NBNE01001279">
    <property type="protein sequence ID" value="OWZ14714.1"/>
    <property type="molecule type" value="Genomic_DNA"/>
</dbReference>
<reference evidence="4" key="1">
    <citation type="submission" date="2017-03" db="EMBL/GenBank/DDBJ databases">
        <title>Phytopthora megakarya and P. palmivora, two closely related causual agents of cacao black pod achieved similar genome size and gene model numbers by different mechanisms.</title>
        <authorList>
            <person name="Ali S."/>
            <person name="Shao J."/>
            <person name="Larry D.J."/>
            <person name="Kronmiller B."/>
            <person name="Shen D."/>
            <person name="Strem M.D."/>
            <person name="Melnick R.L."/>
            <person name="Guiltinan M.J."/>
            <person name="Tyler B.M."/>
            <person name="Meinhardt L.W."/>
            <person name="Bailey B.A."/>
        </authorList>
    </citation>
    <scope>NUCLEOTIDE SEQUENCE [LARGE SCALE GENOMIC DNA]</scope>
    <source>
        <strain evidence="4">zdho120</strain>
    </source>
</reference>
<dbReference type="PANTHER" id="PTHR31569">
    <property type="entry name" value="SWIM-TYPE DOMAIN-CONTAINING PROTEIN"/>
    <property type="match status" value="1"/>
</dbReference>
<dbReference type="Proteomes" id="UP000198211">
    <property type="component" value="Unassembled WGS sequence"/>
</dbReference>
<feature type="region of interest" description="Disordered" evidence="1">
    <location>
        <begin position="243"/>
        <end position="269"/>
    </location>
</feature>
<organism evidence="3 4">
    <name type="scientific">Phytophthora megakarya</name>
    <dbReference type="NCBI Taxonomy" id="4795"/>
    <lineage>
        <taxon>Eukaryota</taxon>
        <taxon>Sar</taxon>
        <taxon>Stramenopiles</taxon>
        <taxon>Oomycota</taxon>
        <taxon>Peronosporomycetes</taxon>
        <taxon>Peronosporales</taxon>
        <taxon>Peronosporaceae</taxon>
        <taxon>Phytophthora</taxon>
    </lineage>
</organism>
<feature type="domain" description="ZSWIM3 N-terminal" evidence="2">
    <location>
        <begin position="36"/>
        <end position="128"/>
    </location>
</feature>
<name>A0A225WBF5_9STRA</name>
<feature type="compositionally biased region" description="Basic and acidic residues" evidence="1">
    <location>
        <begin position="243"/>
        <end position="252"/>
    </location>
</feature>
<gene>
    <name evidence="3" type="ORF">PHMEG_00011769</name>
</gene>
<dbReference type="InterPro" id="IPR048325">
    <property type="entry name" value="ZSWIM3_N"/>
</dbReference>
<dbReference type="STRING" id="4795.A0A225WBF5"/>
<protein>
    <recommendedName>
        <fullName evidence="2">ZSWIM3 N-terminal domain-containing protein</fullName>
    </recommendedName>
</protein>
<evidence type="ECO:0000256" key="1">
    <source>
        <dbReference type="SAM" id="MobiDB-lite"/>
    </source>
</evidence>
<feature type="compositionally biased region" description="Polar residues" evidence="1">
    <location>
        <begin position="8"/>
        <end position="25"/>
    </location>
</feature>
<proteinExistence type="predicted"/>